<dbReference type="PANTHER" id="PTHR45655:SF13">
    <property type="entry name" value="SOLUBLE GUANYLATE CYCLASE GCY-32-RELATED"/>
    <property type="match status" value="1"/>
</dbReference>
<dbReference type="SUPFAM" id="SSF111126">
    <property type="entry name" value="Ligand-binding domain in the NO signalling and Golgi transport"/>
    <property type="match status" value="1"/>
</dbReference>
<dbReference type="RefSeq" id="WP_279248915.1">
    <property type="nucleotide sequence ID" value="NZ_SHNO01000001.1"/>
</dbReference>
<dbReference type="Pfam" id="PF07700">
    <property type="entry name" value="HNOB"/>
    <property type="match status" value="1"/>
</dbReference>
<dbReference type="InterPro" id="IPR038158">
    <property type="entry name" value="H-NOX_domain_sf"/>
</dbReference>
<protein>
    <submittedName>
        <fullName evidence="2">Guanylyl cyclase</fullName>
    </submittedName>
</protein>
<evidence type="ECO:0000313" key="2">
    <source>
        <dbReference type="EMBL" id="MCX2977185.1"/>
    </source>
</evidence>
<comment type="caution">
    <text evidence="2">The sequence shown here is derived from an EMBL/GenBank/DDBJ whole genome shotgun (WGS) entry which is preliminary data.</text>
</comment>
<feature type="domain" description="Heme NO-binding" evidence="1">
    <location>
        <begin position="2"/>
        <end position="160"/>
    </location>
</feature>
<proteinExistence type="predicted"/>
<dbReference type="InterPro" id="IPR011644">
    <property type="entry name" value="Heme_NO-bd"/>
</dbReference>
<name>A0ABT3T4H9_9GAMM</name>
<dbReference type="EMBL" id="SHNO01000001">
    <property type="protein sequence ID" value="MCX2977185.1"/>
    <property type="molecule type" value="Genomic_DNA"/>
</dbReference>
<accession>A0ABT3T4H9</accession>
<keyword evidence="3" id="KW-1185">Reference proteome</keyword>
<dbReference type="PANTHER" id="PTHR45655">
    <property type="entry name" value="GUANYLATE CYCLASE SOLUBLE SUBUNIT BETA-2"/>
    <property type="match status" value="1"/>
</dbReference>
<reference evidence="2" key="1">
    <citation type="submission" date="2019-02" db="EMBL/GenBank/DDBJ databases">
        <authorList>
            <person name="Li S.-H."/>
        </authorList>
    </citation>
    <scope>NUCLEOTIDE SEQUENCE</scope>
    <source>
        <strain evidence="2">IMCC11814</strain>
    </source>
</reference>
<evidence type="ECO:0000313" key="3">
    <source>
        <dbReference type="Proteomes" id="UP001143304"/>
    </source>
</evidence>
<evidence type="ECO:0000259" key="1">
    <source>
        <dbReference type="Pfam" id="PF07700"/>
    </source>
</evidence>
<dbReference type="Gene3D" id="3.90.1520.10">
    <property type="entry name" value="H-NOX domain"/>
    <property type="match status" value="1"/>
</dbReference>
<gene>
    <name evidence="2" type="ORF">EYC82_07440</name>
</gene>
<dbReference type="Proteomes" id="UP001143304">
    <property type="component" value="Unassembled WGS sequence"/>
</dbReference>
<organism evidence="2 3">
    <name type="scientific">Candidatus Marimicrobium litorale</name>
    <dbReference type="NCBI Taxonomy" id="2518991"/>
    <lineage>
        <taxon>Bacteria</taxon>
        <taxon>Pseudomonadati</taxon>
        <taxon>Pseudomonadota</taxon>
        <taxon>Gammaproteobacteria</taxon>
        <taxon>Cellvibrionales</taxon>
        <taxon>Halieaceae</taxon>
        <taxon>Marimicrobium</taxon>
    </lineage>
</organism>
<dbReference type="InterPro" id="IPR024096">
    <property type="entry name" value="NO_sig/Golgi_transp_ligand-bd"/>
</dbReference>
<sequence>MYGLINSALKSMINEQFSADTWEKILAVSNVPNESFMTMRSYDDQITYDLVGAASEILAMPAEKCLELFGEYWVLESAPREYGSLLDACGANFIEFMSNLNTLHDRITTTFLDYRPPEFCCEEREGHHTIIYRSPREGLVPFVVGLLKGLAIRFNCELNILGIEKITTERGTEAEIKITISSRD</sequence>